<dbReference type="Pfam" id="PF04225">
    <property type="entry name" value="LysM_OapA"/>
    <property type="match status" value="1"/>
</dbReference>
<keyword evidence="4" id="KW-0479">Metal-binding</keyword>
<evidence type="ECO:0000259" key="8">
    <source>
        <dbReference type="Pfam" id="PF01551"/>
    </source>
</evidence>
<evidence type="ECO:0000259" key="9">
    <source>
        <dbReference type="Pfam" id="PF04225"/>
    </source>
</evidence>
<dbReference type="Pfam" id="PF01551">
    <property type="entry name" value="Peptidase_M23"/>
    <property type="match status" value="1"/>
</dbReference>
<dbReference type="PANTHER" id="PTHR21666:SF288">
    <property type="entry name" value="CELL DIVISION PROTEIN YTFB"/>
    <property type="match status" value="1"/>
</dbReference>
<evidence type="ECO:0000256" key="3">
    <source>
        <dbReference type="ARBA" id="ARBA00022670"/>
    </source>
</evidence>
<keyword evidence="12" id="KW-1185">Reference proteome</keyword>
<dbReference type="InterPro" id="IPR007340">
    <property type="entry name" value="LysM_Opacity-associatedA"/>
</dbReference>
<name>A0A2S5TA10_9GAMM</name>
<evidence type="ECO:0000256" key="2">
    <source>
        <dbReference type="ARBA" id="ARBA00004196"/>
    </source>
</evidence>
<proteinExistence type="predicted"/>
<feature type="domain" description="Opacity-associated protein A LysM-like" evidence="9">
    <location>
        <begin position="60"/>
        <end position="136"/>
    </location>
</feature>
<feature type="domain" description="Csd3-like second N-terminal" evidence="10">
    <location>
        <begin position="152"/>
        <end position="272"/>
    </location>
</feature>
<evidence type="ECO:0000256" key="6">
    <source>
        <dbReference type="ARBA" id="ARBA00022833"/>
    </source>
</evidence>
<gene>
    <name evidence="11" type="ORF">C3942_21520</name>
</gene>
<dbReference type="PANTHER" id="PTHR21666">
    <property type="entry name" value="PEPTIDASE-RELATED"/>
    <property type="match status" value="1"/>
</dbReference>
<evidence type="ECO:0000313" key="11">
    <source>
        <dbReference type="EMBL" id="PPE71835.1"/>
    </source>
</evidence>
<protein>
    <submittedName>
        <fullName evidence="11">Peptidase M23</fullName>
    </submittedName>
</protein>
<dbReference type="OrthoDB" id="9805070at2"/>
<dbReference type="InterPro" id="IPR016047">
    <property type="entry name" value="M23ase_b-sheet_dom"/>
</dbReference>
<dbReference type="InterPro" id="IPR011055">
    <property type="entry name" value="Dup_hybrid_motif"/>
</dbReference>
<dbReference type="Gene3D" id="2.70.70.10">
    <property type="entry name" value="Glucose Permease (Domain IIA)"/>
    <property type="match status" value="1"/>
</dbReference>
<keyword evidence="3" id="KW-0645">Protease</keyword>
<comment type="cofactor">
    <cofactor evidence="1">
        <name>Zn(2+)</name>
        <dbReference type="ChEBI" id="CHEBI:29105"/>
    </cofactor>
</comment>
<sequence>MLAAIVGHESIATRSSALSGAAPADVAAAFPTPASDLALDAQLQAQATAETPAAPSLTDWKALTVESGQTLSTIFEAEGLPHSESLQLLTLSQDARQLRNLRPGEVIRLRRNAEGSLEELSYELDETHTLQVRRVDDQLEAFTIAAELEKRQAEVAGVIDSSLFAAAQKAGLSNRLTLELAQIFNYDIDFALDLRRGDRFVVVYDAYYKDGKKLRDGNITIAEFVNKGKVHQAMRYVDKKGNAAYYAPDGSSFRKAFIRTPVDFARISSGFNLARKHPILNVIRAHKGVDYAAGTGTPVKTTGDGTVEFLGKKSGYGNVIIIKHGQKYETLYGHLSRFRSGLRAGSKVKMGQVIGYVGATGLATAPHLHYEFRVNGLHVNPITVALPRANPLSKSEVAAWRAENAGALAALESISMQQSAMVQDFSGRNATP</sequence>
<dbReference type="InterPro" id="IPR045834">
    <property type="entry name" value="Csd3_N2"/>
</dbReference>
<comment type="caution">
    <text evidence="11">The sequence shown here is derived from an EMBL/GenBank/DDBJ whole genome shotgun (WGS) entry which is preliminary data.</text>
</comment>
<organism evidence="11 12">
    <name type="scientific">Solimonas fluminis</name>
    <dbReference type="NCBI Taxonomy" id="2086571"/>
    <lineage>
        <taxon>Bacteria</taxon>
        <taxon>Pseudomonadati</taxon>
        <taxon>Pseudomonadota</taxon>
        <taxon>Gammaproteobacteria</taxon>
        <taxon>Nevskiales</taxon>
        <taxon>Nevskiaceae</taxon>
        <taxon>Solimonas</taxon>
    </lineage>
</organism>
<dbReference type="Proteomes" id="UP000238220">
    <property type="component" value="Unassembled WGS sequence"/>
</dbReference>
<comment type="subcellular location">
    <subcellularLocation>
        <location evidence="2">Cell envelope</location>
    </subcellularLocation>
</comment>
<evidence type="ECO:0000256" key="4">
    <source>
        <dbReference type="ARBA" id="ARBA00022723"/>
    </source>
</evidence>
<keyword evidence="7" id="KW-0482">Metalloprotease</keyword>
<keyword evidence="6" id="KW-0862">Zinc</keyword>
<dbReference type="InterPro" id="IPR050570">
    <property type="entry name" value="Cell_wall_metabolism_enzyme"/>
</dbReference>
<dbReference type="GO" id="GO:0004222">
    <property type="term" value="F:metalloendopeptidase activity"/>
    <property type="evidence" value="ECO:0007669"/>
    <property type="project" value="TreeGrafter"/>
</dbReference>
<keyword evidence="5" id="KW-0378">Hydrolase</keyword>
<accession>A0A2S5TA10</accession>
<dbReference type="EMBL" id="PSNW01000021">
    <property type="protein sequence ID" value="PPE71835.1"/>
    <property type="molecule type" value="Genomic_DNA"/>
</dbReference>
<evidence type="ECO:0000259" key="10">
    <source>
        <dbReference type="Pfam" id="PF19425"/>
    </source>
</evidence>
<dbReference type="FunFam" id="2.70.70.10:FF:000002">
    <property type="entry name" value="Murein DD-endopeptidase MepM"/>
    <property type="match status" value="1"/>
</dbReference>
<dbReference type="Gene3D" id="3.10.450.350">
    <property type="match status" value="2"/>
</dbReference>
<dbReference type="GO" id="GO:0030313">
    <property type="term" value="C:cell envelope"/>
    <property type="evidence" value="ECO:0007669"/>
    <property type="project" value="UniProtKB-SubCell"/>
</dbReference>
<dbReference type="GO" id="GO:0042834">
    <property type="term" value="F:peptidoglycan binding"/>
    <property type="evidence" value="ECO:0007669"/>
    <property type="project" value="InterPro"/>
</dbReference>
<evidence type="ECO:0000256" key="1">
    <source>
        <dbReference type="ARBA" id="ARBA00001947"/>
    </source>
</evidence>
<evidence type="ECO:0000313" key="12">
    <source>
        <dbReference type="Proteomes" id="UP000238220"/>
    </source>
</evidence>
<feature type="domain" description="M23ase beta-sheet core" evidence="8">
    <location>
        <begin position="285"/>
        <end position="381"/>
    </location>
</feature>
<dbReference type="Pfam" id="PF19425">
    <property type="entry name" value="Csd3_N2"/>
    <property type="match status" value="1"/>
</dbReference>
<dbReference type="SUPFAM" id="SSF51261">
    <property type="entry name" value="Duplicated hybrid motif"/>
    <property type="match status" value="1"/>
</dbReference>
<dbReference type="CDD" id="cd12797">
    <property type="entry name" value="M23_peptidase"/>
    <property type="match status" value="1"/>
</dbReference>
<evidence type="ECO:0000256" key="5">
    <source>
        <dbReference type="ARBA" id="ARBA00022801"/>
    </source>
</evidence>
<dbReference type="AlphaFoldDB" id="A0A2S5TA10"/>
<evidence type="ECO:0000256" key="7">
    <source>
        <dbReference type="ARBA" id="ARBA00023049"/>
    </source>
</evidence>
<dbReference type="GO" id="GO:0006508">
    <property type="term" value="P:proteolysis"/>
    <property type="evidence" value="ECO:0007669"/>
    <property type="project" value="UniProtKB-KW"/>
</dbReference>
<reference evidence="11 12" key="1">
    <citation type="submission" date="2018-02" db="EMBL/GenBank/DDBJ databases">
        <title>Genome sequencing of Solimonas sp. HR-BB.</title>
        <authorList>
            <person name="Lee Y."/>
            <person name="Jeon C.O."/>
        </authorList>
    </citation>
    <scope>NUCLEOTIDE SEQUENCE [LARGE SCALE GENOMIC DNA]</scope>
    <source>
        <strain evidence="11 12">HR-BB</strain>
    </source>
</reference>
<dbReference type="GO" id="GO:0046872">
    <property type="term" value="F:metal ion binding"/>
    <property type="evidence" value="ECO:0007669"/>
    <property type="project" value="UniProtKB-KW"/>
</dbReference>